<dbReference type="PANTHER" id="PTHR14611:SF6">
    <property type="entry name" value="TECTONIC-2"/>
    <property type="match status" value="1"/>
</dbReference>
<comment type="caution">
    <text evidence="2">The sequence shown here is derived from an EMBL/GenBank/DDBJ whole genome shotgun (WGS) entry which is preliminary data.</text>
</comment>
<organism evidence="2 3">
    <name type="scientific">Paragonimus westermani</name>
    <dbReference type="NCBI Taxonomy" id="34504"/>
    <lineage>
        <taxon>Eukaryota</taxon>
        <taxon>Metazoa</taxon>
        <taxon>Spiralia</taxon>
        <taxon>Lophotrochozoa</taxon>
        <taxon>Platyhelminthes</taxon>
        <taxon>Trematoda</taxon>
        <taxon>Digenea</taxon>
        <taxon>Plagiorchiida</taxon>
        <taxon>Troglotremata</taxon>
        <taxon>Troglotrematidae</taxon>
        <taxon>Paragonimus</taxon>
    </lineage>
</organism>
<dbReference type="OrthoDB" id="6264205at2759"/>
<dbReference type="Proteomes" id="UP000699462">
    <property type="component" value="Unassembled WGS sequence"/>
</dbReference>
<name>A0A8T0DWF2_9TREM</name>
<evidence type="ECO:0000313" key="2">
    <source>
        <dbReference type="EMBL" id="KAF8571504.1"/>
    </source>
</evidence>
<dbReference type="Pfam" id="PF25752">
    <property type="entry name" value="DUF1619_N"/>
    <property type="match status" value="1"/>
</dbReference>
<dbReference type="GO" id="GO:0060271">
    <property type="term" value="P:cilium assembly"/>
    <property type="evidence" value="ECO:0007669"/>
    <property type="project" value="TreeGrafter"/>
</dbReference>
<dbReference type="InterPro" id="IPR057724">
    <property type="entry name" value="TCTN1-3_N"/>
</dbReference>
<feature type="domain" description="Tectonic-1-3 N-terminal" evidence="1">
    <location>
        <begin position="216"/>
        <end position="306"/>
    </location>
</feature>
<gene>
    <name evidence="2" type="ORF">P879_01424</name>
</gene>
<evidence type="ECO:0000259" key="1">
    <source>
        <dbReference type="Pfam" id="PF25752"/>
    </source>
</evidence>
<sequence>MIILFTIFSSSEPVVENTVKLKCLQQPSSGIKVSVGSVTVKKGFSSQIISVQIKSFGNGESTALSCVAQSIGGSQYNFSNSQGQSTLLIPTDGKLSLYVNEIIDDLSMLCYVDTATSEANANSLLNNTECTTSEQNNVTINSWVIYPTNVDFKLSQSSSLQRNLYLTRVSFPNASEAGSVEIVIVRCCNPAVYDPAFFGVRATARIDVLLPNAPTAISENSPLDDSQTVLPNPIFSPVPPCPCDVTQAVCDLGCCCDPFCPEDQPVPCLTGAFGGDSIVMDPRFCGSVFNGSLSSINYPKEYLSTASNTPMLLTQFPGFHQLRCVVADNGAVLGYVYPQTYIARNEKQLVSNYESSQQFYLPLALTDSGVRQFSEPSSPTGDGYREGDALRLVRQVVSLSTGGAPIVVDGPENFPLMLPDPISCDLPSGSTVDYLVERKTYQCPITMDEISCQAAIATEATLTLGMGPQSIASRLSSRAYLIADDVLARLSQSGYQLRARGIHSAGRAPTVVNYYCLTAKETSIFTIQSDVS</sequence>
<dbReference type="AlphaFoldDB" id="A0A8T0DWF2"/>
<keyword evidence="3" id="KW-1185">Reference proteome</keyword>
<dbReference type="InterPro" id="IPR040354">
    <property type="entry name" value="TCTN1-3"/>
</dbReference>
<accession>A0A8T0DWF2</accession>
<dbReference type="EMBL" id="JTDF01000478">
    <property type="protein sequence ID" value="KAF8571504.1"/>
    <property type="molecule type" value="Genomic_DNA"/>
</dbReference>
<evidence type="ECO:0000313" key="3">
    <source>
        <dbReference type="Proteomes" id="UP000699462"/>
    </source>
</evidence>
<proteinExistence type="predicted"/>
<reference evidence="2 3" key="1">
    <citation type="submission" date="2019-07" db="EMBL/GenBank/DDBJ databases">
        <title>Annotation for the trematode Paragonimus westermani.</title>
        <authorList>
            <person name="Choi Y.-J."/>
        </authorList>
    </citation>
    <scope>NUCLEOTIDE SEQUENCE [LARGE SCALE GENOMIC DNA]</scope>
    <source>
        <strain evidence="2">180907_Pwestermani</strain>
    </source>
</reference>
<dbReference type="PANTHER" id="PTHR14611">
    <property type="entry name" value="TECTONIC FAMILY MEMBER"/>
    <property type="match status" value="1"/>
</dbReference>
<protein>
    <recommendedName>
        <fullName evidence="1">Tectonic-1-3 N-terminal domain-containing protein</fullName>
    </recommendedName>
</protein>